<comment type="similarity">
    <text evidence="3">Belongs to the Nudix hydrolase family. NudC subfamily.</text>
</comment>
<dbReference type="Proteomes" id="UP000594480">
    <property type="component" value="Chromosome"/>
</dbReference>
<dbReference type="Gene3D" id="3.90.79.10">
    <property type="entry name" value="Nucleoside Triphosphate Pyrophosphohydrolase"/>
    <property type="match status" value="1"/>
</dbReference>
<dbReference type="InterPro" id="IPR049734">
    <property type="entry name" value="NudC-like_C"/>
</dbReference>
<evidence type="ECO:0000256" key="1">
    <source>
        <dbReference type="ARBA" id="ARBA00001946"/>
    </source>
</evidence>
<dbReference type="GO" id="GO:0005829">
    <property type="term" value="C:cytosol"/>
    <property type="evidence" value="ECO:0007669"/>
    <property type="project" value="TreeGrafter"/>
</dbReference>
<evidence type="ECO:0000256" key="7">
    <source>
        <dbReference type="ARBA" id="ARBA00022842"/>
    </source>
</evidence>
<accession>A0A7S8RGM2</accession>
<dbReference type="CDD" id="cd03429">
    <property type="entry name" value="NUDIX_NADH_pyrophosphatase_Nudt13"/>
    <property type="match status" value="1"/>
</dbReference>
<evidence type="ECO:0000313" key="11">
    <source>
        <dbReference type="EMBL" id="QPE03697.1"/>
    </source>
</evidence>
<keyword evidence="5" id="KW-0479">Metal-binding</keyword>
<evidence type="ECO:0000256" key="9">
    <source>
        <dbReference type="ARBA" id="ARBA00023679"/>
    </source>
</evidence>
<feature type="domain" description="Nudix hydrolase" evidence="10">
    <location>
        <begin position="162"/>
        <end position="286"/>
    </location>
</feature>
<dbReference type="Pfam" id="PF09296">
    <property type="entry name" value="NUDIX-like"/>
    <property type="match status" value="1"/>
</dbReference>
<keyword evidence="7" id="KW-0460">Magnesium</keyword>
<dbReference type="Pfam" id="PF09297">
    <property type="entry name" value="Zn_ribbon_NUD"/>
    <property type="match status" value="1"/>
</dbReference>
<evidence type="ECO:0000313" key="12">
    <source>
        <dbReference type="Proteomes" id="UP000594480"/>
    </source>
</evidence>
<dbReference type="InterPro" id="IPR020084">
    <property type="entry name" value="NUDIX_hydrolase_CS"/>
</dbReference>
<dbReference type="KEGG" id="msf:IT882_10360"/>
<reference evidence="11 12" key="1">
    <citation type="submission" date="2020-11" db="EMBL/GenBank/DDBJ databases">
        <title>Amino acid is mineralized and recycled by bacteria in oceanic microbiome.</title>
        <authorList>
            <person name="Zheng L.Y."/>
        </authorList>
    </citation>
    <scope>NUCLEOTIDE SEQUENCE [LARGE SCALE GENOMIC DNA]</scope>
    <source>
        <strain evidence="11 12">A32-1</strain>
    </source>
</reference>
<comment type="cofactor">
    <cofactor evidence="1">
        <name>Mg(2+)</name>
        <dbReference type="ChEBI" id="CHEBI:18420"/>
    </cofactor>
</comment>
<sequence>MRPSAVPPLARGGFDRAEHRRAALGSAPDDGALVLLVHRDSAPVAGEDGSRPVLQWWAGADPALVNTDGEYAFLGVGPDGVDRWVLALREVPPTLDEQFSWGSLRVIGGDLDDADGDAFVTAVSLGRWLLDSAHCPRCGSVAAVQTGGWSRRCASCEQDLFPRTDPAVIVAVTDRAGARLLLGSHVAWGMGRFSCFAGFVEAGESLEAAVKRELLEEAGVHIEDMSYVGSQAWPYPRSLMVGFTAVTGTDSPVADGEEIIEVRWFDRAEIGAALAGDADVQLPGPSSIARTLIDQWYRSAQP</sequence>
<dbReference type="GO" id="GO:0019677">
    <property type="term" value="P:NAD+ catabolic process"/>
    <property type="evidence" value="ECO:0007669"/>
    <property type="project" value="TreeGrafter"/>
</dbReference>
<dbReference type="InterPro" id="IPR015375">
    <property type="entry name" value="NADH_PPase-like_N"/>
</dbReference>
<evidence type="ECO:0000259" key="10">
    <source>
        <dbReference type="PROSITE" id="PS51462"/>
    </source>
</evidence>
<dbReference type="Gene3D" id="3.90.79.20">
    <property type="match status" value="1"/>
</dbReference>
<dbReference type="EC" id="3.6.1.22" evidence="4"/>
<comment type="catalytic activity">
    <reaction evidence="9">
        <text>a 5'-end NAD(+)-phospho-ribonucleoside in mRNA + H2O = a 5'-end phospho-adenosine-phospho-ribonucleoside in mRNA + beta-nicotinamide D-ribonucleotide + 2 H(+)</text>
        <dbReference type="Rhea" id="RHEA:60876"/>
        <dbReference type="Rhea" id="RHEA-COMP:15698"/>
        <dbReference type="Rhea" id="RHEA-COMP:15719"/>
        <dbReference type="ChEBI" id="CHEBI:14649"/>
        <dbReference type="ChEBI" id="CHEBI:15377"/>
        <dbReference type="ChEBI" id="CHEBI:15378"/>
        <dbReference type="ChEBI" id="CHEBI:144029"/>
        <dbReference type="ChEBI" id="CHEBI:144051"/>
    </reaction>
    <physiologicalReaction direction="left-to-right" evidence="9">
        <dbReference type="Rhea" id="RHEA:60877"/>
    </physiologicalReaction>
</comment>
<evidence type="ECO:0000256" key="2">
    <source>
        <dbReference type="ARBA" id="ARBA00001947"/>
    </source>
</evidence>
<dbReference type="InterPro" id="IPR015797">
    <property type="entry name" value="NUDIX_hydrolase-like_dom_sf"/>
</dbReference>
<dbReference type="Pfam" id="PF00293">
    <property type="entry name" value="NUDIX"/>
    <property type="match status" value="1"/>
</dbReference>
<dbReference type="PROSITE" id="PS51462">
    <property type="entry name" value="NUDIX"/>
    <property type="match status" value="1"/>
</dbReference>
<evidence type="ECO:0000256" key="8">
    <source>
        <dbReference type="ARBA" id="ARBA00023027"/>
    </source>
</evidence>
<dbReference type="GO" id="GO:0006742">
    <property type="term" value="P:NADP+ catabolic process"/>
    <property type="evidence" value="ECO:0007669"/>
    <property type="project" value="TreeGrafter"/>
</dbReference>
<dbReference type="GO" id="GO:0046872">
    <property type="term" value="F:metal ion binding"/>
    <property type="evidence" value="ECO:0007669"/>
    <property type="project" value="UniProtKB-KW"/>
</dbReference>
<evidence type="ECO:0000256" key="4">
    <source>
        <dbReference type="ARBA" id="ARBA00012381"/>
    </source>
</evidence>
<keyword evidence="8" id="KW-0520">NAD</keyword>
<proteinExistence type="inferred from homology"/>
<evidence type="ECO:0000256" key="5">
    <source>
        <dbReference type="ARBA" id="ARBA00022723"/>
    </source>
</evidence>
<dbReference type="EMBL" id="CP064760">
    <property type="protein sequence ID" value="QPE03697.1"/>
    <property type="molecule type" value="Genomic_DNA"/>
</dbReference>
<evidence type="ECO:0000256" key="3">
    <source>
        <dbReference type="ARBA" id="ARBA00009595"/>
    </source>
</evidence>
<dbReference type="InterPro" id="IPR000086">
    <property type="entry name" value="NUDIX_hydrolase_dom"/>
</dbReference>
<dbReference type="PROSITE" id="PS00893">
    <property type="entry name" value="NUDIX_BOX"/>
    <property type="match status" value="1"/>
</dbReference>
<dbReference type="PANTHER" id="PTHR42904:SF6">
    <property type="entry name" value="NAD-CAPPED RNA HYDROLASE NUDT12"/>
    <property type="match status" value="1"/>
</dbReference>
<dbReference type="GO" id="GO:0035529">
    <property type="term" value="F:NADH pyrophosphatase activity"/>
    <property type="evidence" value="ECO:0007669"/>
    <property type="project" value="TreeGrafter"/>
</dbReference>
<gene>
    <name evidence="11" type="primary">nudC</name>
    <name evidence="11" type="ORF">IT882_10360</name>
</gene>
<dbReference type="InterPro" id="IPR015376">
    <property type="entry name" value="Znr_NADH_PPase"/>
</dbReference>
<comment type="cofactor">
    <cofactor evidence="2">
        <name>Zn(2+)</name>
        <dbReference type="ChEBI" id="CHEBI:29105"/>
    </cofactor>
</comment>
<organism evidence="11 12">
    <name type="scientific">Microbacterium schleiferi</name>
    <dbReference type="NCBI Taxonomy" id="69362"/>
    <lineage>
        <taxon>Bacteria</taxon>
        <taxon>Bacillati</taxon>
        <taxon>Actinomycetota</taxon>
        <taxon>Actinomycetes</taxon>
        <taxon>Micrococcales</taxon>
        <taxon>Microbacteriaceae</taxon>
        <taxon>Microbacterium</taxon>
    </lineage>
</organism>
<keyword evidence="6 11" id="KW-0378">Hydrolase</keyword>
<keyword evidence="12" id="KW-1185">Reference proteome</keyword>
<dbReference type="PANTHER" id="PTHR42904">
    <property type="entry name" value="NUDIX HYDROLASE, NUDC SUBFAMILY"/>
    <property type="match status" value="1"/>
</dbReference>
<dbReference type="InterPro" id="IPR050241">
    <property type="entry name" value="NAD-cap_RNA_hydrolase_NudC"/>
</dbReference>
<dbReference type="AlphaFoldDB" id="A0A7S8RGM2"/>
<evidence type="ECO:0000256" key="6">
    <source>
        <dbReference type="ARBA" id="ARBA00022801"/>
    </source>
</evidence>
<dbReference type="SUPFAM" id="SSF55811">
    <property type="entry name" value="Nudix"/>
    <property type="match status" value="1"/>
</dbReference>
<name>A0A7S8RGM2_9MICO</name>
<dbReference type="NCBIfam" id="NF001299">
    <property type="entry name" value="PRK00241.1"/>
    <property type="match status" value="1"/>
</dbReference>
<protein>
    <recommendedName>
        <fullName evidence="4">NAD(+) diphosphatase</fullName>
        <ecNumber evidence="4">3.6.1.22</ecNumber>
    </recommendedName>
</protein>
<dbReference type="RefSeq" id="WP_195691790.1">
    <property type="nucleotide sequence ID" value="NZ_CP064760.1"/>
</dbReference>